<dbReference type="Pfam" id="PF03551">
    <property type="entry name" value="PadR"/>
    <property type="match status" value="1"/>
</dbReference>
<dbReference type="InterPro" id="IPR005149">
    <property type="entry name" value="Tscrpt_reg_PadR_N"/>
</dbReference>
<dbReference type="Gene3D" id="1.10.10.10">
    <property type="entry name" value="Winged helix-like DNA-binding domain superfamily/Winged helix DNA-binding domain"/>
    <property type="match status" value="1"/>
</dbReference>
<organism evidence="2 3">
    <name type="scientific">Alicyclobacillus fastidiosus</name>
    <dbReference type="NCBI Taxonomy" id="392011"/>
    <lineage>
        <taxon>Bacteria</taxon>
        <taxon>Bacillati</taxon>
        <taxon>Bacillota</taxon>
        <taxon>Bacilli</taxon>
        <taxon>Bacillales</taxon>
        <taxon>Alicyclobacillaceae</taxon>
        <taxon>Alicyclobacillus</taxon>
    </lineage>
</organism>
<dbReference type="PANTHER" id="PTHR33169">
    <property type="entry name" value="PADR-FAMILY TRANSCRIPTIONAL REGULATOR"/>
    <property type="match status" value="1"/>
</dbReference>
<dbReference type="InterPro" id="IPR036390">
    <property type="entry name" value="WH_DNA-bd_sf"/>
</dbReference>
<proteinExistence type="predicted"/>
<sequence>MYELFILGELKDKPMHGYLLHRILSQTLGPLRQVSWGVLYSVIARMEEEGYIQQVTDNFTSGRGKPRKVYEITRSGNAEFQRLVRRPFEHNQETEDLFRVKLGKFHHIDKGVQLDILRQYKAFLEVAAGGLAVQADHVRKEPCISEAERPHLLHVIDYEVTIYDAKIAWVEALIASVEE</sequence>
<reference evidence="2" key="1">
    <citation type="submission" date="2022-08" db="EMBL/GenBank/DDBJ databases">
        <title>Alicyclobacillus fastidiosus DSM 17978, complete genome.</title>
        <authorList>
            <person name="Wang Q."/>
            <person name="Cai R."/>
            <person name="Wang Z."/>
        </authorList>
    </citation>
    <scope>NUCLEOTIDE SEQUENCE</scope>
    <source>
        <strain evidence="2">DSM 17978</strain>
    </source>
</reference>
<dbReference type="RefSeq" id="WP_268006012.1">
    <property type="nucleotide sequence ID" value="NZ_BSUT01000001.1"/>
</dbReference>
<dbReference type="InterPro" id="IPR036388">
    <property type="entry name" value="WH-like_DNA-bd_sf"/>
</dbReference>
<accession>A0ABY6ZGW8</accession>
<evidence type="ECO:0000259" key="1">
    <source>
        <dbReference type="Pfam" id="PF03551"/>
    </source>
</evidence>
<evidence type="ECO:0000313" key="3">
    <source>
        <dbReference type="Proteomes" id="UP001164761"/>
    </source>
</evidence>
<name>A0ABY6ZGW8_9BACL</name>
<dbReference type="Proteomes" id="UP001164761">
    <property type="component" value="Chromosome"/>
</dbReference>
<dbReference type="EMBL" id="CP104067">
    <property type="protein sequence ID" value="WAH42118.1"/>
    <property type="molecule type" value="Genomic_DNA"/>
</dbReference>
<evidence type="ECO:0000313" key="2">
    <source>
        <dbReference type="EMBL" id="WAH42118.1"/>
    </source>
</evidence>
<feature type="domain" description="Transcription regulator PadR N-terminal" evidence="1">
    <location>
        <begin position="6"/>
        <end position="81"/>
    </location>
</feature>
<keyword evidence="3" id="KW-1185">Reference proteome</keyword>
<dbReference type="PANTHER" id="PTHR33169:SF14">
    <property type="entry name" value="TRANSCRIPTIONAL REGULATOR RV3488"/>
    <property type="match status" value="1"/>
</dbReference>
<gene>
    <name evidence="2" type="ORF">NZD89_00945</name>
</gene>
<dbReference type="InterPro" id="IPR052509">
    <property type="entry name" value="Metal_resp_DNA-bind_regulator"/>
</dbReference>
<dbReference type="SUPFAM" id="SSF46785">
    <property type="entry name" value="Winged helix' DNA-binding domain"/>
    <property type="match status" value="1"/>
</dbReference>
<protein>
    <submittedName>
        <fullName evidence="2">PadR family transcriptional regulator</fullName>
    </submittedName>
</protein>